<evidence type="ECO:0000259" key="2">
    <source>
        <dbReference type="PROSITE" id="PS50206"/>
    </source>
</evidence>
<evidence type="ECO:0000313" key="4">
    <source>
        <dbReference type="Proteomes" id="UP000194798"/>
    </source>
</evidence>
<reference evidence="3 4" key="1">
    <citation type="submission" date="2016-12" db="EMBL/GenBank/DDBJ databases">
        <title>Thioflexothrix psekupsii D3 genome sequencing and assembly.</title>
        <authorList>
            <person name="Fomenkov A."/>
            <person name="Vincze T."/>
            <person name="Grabovich M."/>
            <person name="Anton B.P."/>
            <person name="Dubinina G."/>
            <person name="Orlova M."/>
            <person name="Belousova E."/>
            <person name="Roberts R.J."/>
        </authorList>
    </citation>
    <scope>NUCLEOTIDE SEQUENCE [LARGE SCALE GENOMIC DNA]</scope>
    <source>
        <strain evidence="3">D3</strain>
    </source>
</reference>
<dbReference type="InterPro" id="IPR036873">
    <property type="entry name" value="Rhodanese-like_dom_sf"/>
</dbReference>
<dbReference type="RefSeq" id="WP_086488169.1">
    <property type="nucleotide sequence ID" value="NZ_MSLT01000012.1"/>
</dbReference>
<dbReference type="OrthoDB" id="9808735at2"/>
<organism evidence="3 4">
    <name type="scientific">Thioflexithrix psekupsensis</name>
    <dbReference type="NCBI Taxonomy" id="1570016"/>
    <lineage>
        <taxon>Bacteria</taxon>
        <taxon>Pseudomonadati</taxon>
        <taxon>Pseudomonadota</taxon>
        <taxon>Gammaproteobacteria</taxon>
        <taxon>Thiotrichales</taxon>
        <taxon>Thioflexithrix</taxon>
    </lineage>
</organism>
<dbReference type="AlphaFoldDB" id="A0A251X8Y0"/>
<keyword evidence="1" id="KW-0812">Transmembrane</keyword>
<dbReference type="InterPro" id="IPR050229">
    <property type="entry name" value="GlpE_sulfurtransferase"/>
</dbReference>
<dbReference type="InterPro" id="IPR001763">
    <property type="entry name" value="Rhodanese-like_dom"/>
</dbReference>
<dbReference type="Gene3D" id="3.40.250.10">
    <property type="entry name" value="Rhodanese-like domain"/>
    <property type="match status" value="1"/>
</dbReference>
<evidence type="ECO:0000313" key="3">
    <source>
        <dbReference type="EMBL" id="OUD14390.1"/>
    </source>
</evidence>
<evidence type="ECO:0000256" key="1">
    <source>
        <dbReference type="SAM" id="Phobius"/>
    </source>
</evidence>
<dbReference type="Proteomes" id="UP000194798">
    <property type="component" value="Unassembled WGS sequence"/>
</dbReference>
<dbReference type="Pfam" id="PF00581">
    <property type="entry name" value="Rhodanese"/>
    <property type="match status" value="1"/>
</dbReference>
<feature type="domain" description="Rhodanese" evidence="2">
    <location>
        <begin position="56"/>
        <end position="151"/>
    </location>
</feature>
<sequence length="158" mass="17859">MNVNSDHQISMTDPEGIILVISVALLFLMVRLLPRFIAGWRATINPLSLKEWLEKTNKKTILLDVRLADEFHSTMGHIEGSINIPLPELLAHIQNNPQFQTLKSERIVLICQTGGRSAIAVRLLRQQGYRFALLLEGGMHAWIAEELPVVCVQDKEKI</sequence>
<gene>
    <name evidence="3" type="ORF">TPSD3_08740</name>
</gene>
<keyword evidence="1" id="KW-1133">Transmembrane helix</keyword>
<dbReference type="PANTHER" id="PTHR43031:SF16">
    <property type="entry name" value="OXIDOREDUCTASE"/>
    <property type="match status" value="1"/>
</dbReference>
<name>A0A251X8Y0_9GAMM</name>
<accession>A0A251X8Y0</accession>
<dbReference type="PROSITE" id="PS50206">
    <property type="entry name" value="RHODANESE_3"/>
    <property type="match status" value="1"/>
</dbReference>
<dbReference type="SMART" id="SM00450">
    <property type="entry name" value="RHOD"/>
    <property type="match status" value="1"/>
</dbReference>
<dbReference type="PANTHER" id="PTHR43031">
    <property type="entry name" value="FAD-DEPENDENT OXIDOREDUCTASE"/>
    <property type="match status" value="1"/>
</dbReference>
<keyword evidence="1" id="KW-0472">Membrane</keyword>
<proteinExistence type="predicted"/>
<keyword evidence="4" id="KW-1185">Reference proteome</keyword>
<dbReference type="CDD" id="cd00158">
    <property type="entry name" value="RHOD"/>
    <property type="match status" value="1"/>
</dbReference>
<comment type="caution">
    <text evidence="3">The sequence shown here is derived from an EMBL/GenBank/DDBJ whole genome shotgun (WGS) entry which is preliminary data.</text>
</comment>
<dbReference type="EMBL" id="MSLT01000012">
    <property type="protein sequence ID" value="OUD14390.1"/>
    <property type="molecule type" value="Genomic_DNA"/>
</dbReference>
<dbReference type="SUPFAM" id="SSF52821">
    <property type="entry name" value="Rhodanese/Cell cycle control phosphatase"/>
    <property type="match status" value="1"/>
</dbReference>
<feature type="transmembrane region" description="Helical" evidence="1">
    <location>
        <begin position="16"/>
        <end position="33"/>
    </location>
</feature>
<protein>
    <recommendedName>
        <fullName evidence="2">Rhodanese domain-containing protein</fullName>
    </recommendedName>
</protein>